<comment type="subcellular location">
    <subcellularLocation>
        <location evidence="1">Membrane</location>
        <topology evidence="1">Multi-pass membrane protein</topology>
    </subcellularLocation>
</comment>
<evidence type="ECO:0000256" key="2">
    <source>
        <dbReference type="ARBA" id="ARBA00022448"/>
    </source>
</evidence>
<feature type="transmembrane region" description="Helical" evidence="13">
    <location>
        <begin position="55"/>
        <end position="72"/>
    </location>
</feature>
<sequence>MVFDSETMKGTVDMLATSDHSSVVSITLFVTLLCACIVIGHLLEENRWMNESITALIIGVGTGVVILLISQGKSSHLLVFSEDLFFIYLLPPIIFNAGFQVKKKQFFRNFMTIMMFGAFGTMISFTIISLGAIVFFGKMDVGLAIGDYLAIGAIFAATDSVCTLQVLNQDETPLLYSLVFGEGVVNDATSVVLFNAVQNFDLSHISTAVAFQLIGNFFYLFISSTVLGVVTGLLSAYVIKTLYFGRHSTDREVAIMMLMAYLSYILAELFSLSGILTVFFCGIVMSHYTWHNVTENPRITTKHTFATLSFVAEIFIFLYVGMDALDIEKWRVASNSPKTSVAVSATLLGLVMAGRAAFVFPLSFLSNLTKKAQHEKIGLKQQVTIWWAGLMRGAVSMALAYNQFTKGGHTQERGSAIMITSTITVVLFSTVVFGLMTKPLVRFLMPPHSLLRMISTDSLTPKSFAVPLLGESLDSEADLFLGNGITSESREIIRPNSLRMLLRTPTRTVHYYWRKFDNAFMRPVFGGRGFVPFVPGSPTEQSVHNNWPEEPKQ</sequence>
<feature type="transmembrane region" description="Helical" evidence="13">
    <location>
        <begin position="20"/>
        <end position="43"/>
    </location>
</feature>
<evidence type="ECO:0000256" key="6">
    <source>
        <dbReference type="ARBA" id="ARBA00022989"/>
    </source>
</evidence>
<dbReference type="GO" id="GO:0015385">
    <property type="term" value="F:sodium:proton antiporter activity"/>
    <property type="evidence" value="ECO:0007669"/>
    <property type="project" value="InterPro"/>
</dbReference>
<evidence type="ECO:0000256" key="11">
    <source>
        <dbReference type="ARBA" id="ARBA00047524"/>
    </source>
</evidence>
<keyword evidence="7" id="KW-0915">Sodium</keyword>
<keyword evidence="8" id="KW-0406">Ion transport</keyword>
<dbReference type="InterPro" id="IPR006153">
    <property type="entry name" value="Cation/H_exchanger_TM"/>
</dbReference>
<feature type="transmembrane region" description="Helical" evidence="13">
    <location>
        <begin position="342"/>
        <end position="365"/>
    </location>
</feature>
<dbReference type="Pfam" id="PF00999">
    <property type="entry name" value="Na_H_Exchanger"/>
    <property type="match status" value="1"/>
</dbReference>
<keyword evidence="3" id="KW-0633">Potassium transport</keyword>
<dbReference type="InterPro" id="IPR018422">
    <property type="entry name" value="Cation/H_exchanger_CPA1"/>
</dbReference>
<evidence type="ECO:0000313" key="15">
    <source>
        <dbReference type="EMBL" id="ABW93557.1"/>
    </source>
</evidence>
<dbReference type="InterPro" id="IPR004709">
    <property type="entry name" value="NaH_exchanger"/>
</dbReference>
<accession>A8WE27</accession>
<evidence type="ECO:0000256" key="7">
    <source>
        <dbReference type="ARBA" id="ARBA00023053"/>
    </source>
</evidence>
<feature type="transmembrane region" description="Helical" evidence="13">
    <location>
        <begin position="305"/>
        <end position="322"/>
    </location>
</feature>
<protein>
    <submittedName>
        <fullName evidence="15">Na+/H+ antiporter protein</fullName>
    </submittedName>
</protein>
<evidence type="ECO:0000256" key="1">
    <source>
        <dbReference type="ARBA" id="ARBA00004141"/>
    </source>
</evidence>
<dbReference type="PANTHER" id="PTHR10110:SF159">
    <property type="entry name" value="SODIUM_HYDROGEN EXCHANGER 3"/>
    <property type="match status" value="1"/>
</dbReference>
<gene>
    <name evidence="15" type="primary">NHX1</name>
</gene>
<evidence type="ECO:0000259" key="14">
    <source>
        <dbReference type="Pfam" id="PF00999"/>
    </source>
</evidence>
<feature type="transmembrane region" description="Helical" evidence="13">
    <location>
        <begin position="416"/>
        <end position="436"/>
    </location>
</feature>
<feature type="transmembrane region" description="Helical" evidence="13">
    <location>
        <begin position="217"/>
        <end position="239"/>
    </location>
</feature>
<feature type="transmembrane region" description="Helical" evidence="13">
    <location>
        <begin position="385"/>
        <end position="404"/>
    </location>
</feature>
<keyword evidence="5" id="KW-0630">Potassium</keyword>
<dbReference type="EMBL" id="EU233808">
    <property type="protein sequence ID" value="ABW93557.1"/>
    <property type="molecule type" value="mRNA"/>
</dbReference>
<evidence type="ECO:0000256" key="8">
    <source>
        <dbReference type="ARBA" id="ARBA00023065"/>
    </source>
</evidence>
<evidence type="ECO:0000256" key="5">
    <source>
        <dbReference type="ARBA" id="ARBA00022958"/>
    </source>
</evidence>
<evidence type="ECO:0000256" key="10">
    <source>
        <dbReference type="ARBA" id="ARBA00023201"/>
    </source>
</evidence>
<dbReference type="GO" id="GO:0051453">
    <property type="term" value="P:regulation of intracellular pH"/>
    <property type="evidence" value="ECO:0007669"/>
    <property type="project" value="TreeGrafter"/>
</dbReference>
<feature type="transmembrane region" description="Helical" evidence="13">
    <location>
        <begin position="113"/>
        <end position="136"/>
    </location>
</feature>
<keyword evidence="4 13" id="KW-0812">Transmembrane</keyword>
<evidence type="ECO:0000256" key="3">
    <source>
        <dbReference type="ARBA" id="ARBA00022538"/>
    </source>
</evidence>
<organism evidence="15">
    <name type="scientific">Plantago maritima</name>
    <name type="common">sea plantain</name>
    <dbReference type="NCBI Taxonomy" id="197809"/>
    <lineage>
        <taxon>Eukaryota</taxon>
        <taxon>Viridiplantae</taxon>
        <taxon>Streptophyta</taxon>
        <taxon>Embryophyta</taxon>
        <taxon>Tracheophyta</taxon>
        <taxon>Spermatophyta</taxon>
        <taxon>Magnoliopsida</taxon>
        <taxon>eudicotyledons</taxon>
        <taxon>Gunneridae</taxon>
        <taxon>Pentapetalae</taxon>
        <taxon>asterids</taxon>
        <taxon>lamiids</taxon>
        <taxon>Lamiales</taxon>
        <taxon>Plantaginaceae</taxon>
        <taxon>Plantagineae</taxon>
        <taxon>Plantago</taxon>
    </lineage>
</organism>
<proteinExistence type="evidence at transcript level"/>
<keyword evidence="6 13" id="KW-1133">Transmembrane helix</keyword>
<feature type="transmembrane region" description="Helical" evidence="13">
    <location>
        <begin position="260"/>
        <end position="285"/>
    </location>
</feature>
<comment type="catalytic activity">
    <reaction evidence="12">
        <text>K(+)(in) + H(+)(out) = K(+)(out) + H(+)(in)</text>
        <dbReference type="Rhea" id="RHEA:29467"/>
        <dbReference type="ChEBI" id="CHEBI:15378"/>
        <dbReference type="ChEBI" id="CHEBI:29103"/>
    </reaction>
</comment>
<evidence type="ECO:0000256" key="13">
    <source>
        <dbReference type="SAM" id="Phobius"/>
    </source>
</evidence>
<dbReference type="AlphaFoldDB" id="A8WE27"/>
<name>A8WE27_9LAMI</name>
<keyword evidence="2" id="KW-0813">Transport</keyword>
<dbReference type="PANTHER" id="PTHR10110">
    <property type="entry name" value="SODIUM/HYDROGEN EXCHANGER"/>
    <property type="match status" value="1"/>
</dbReference>
<dbReference type="GO" id="GO:0015386">
    <property type="term" value="F:potassium:proton antiporter activity"/>
    <property type="evidence" value="ECO:0007669"/>
    <property type="project" value="TreeGrafter"/>
</dbReference>
<dbReference type="PRINTS" id="PR01084">
    <property type="entry name" value="NAHEXCHNGR"/>
</dbReference>
<reference evidence="15" key="1">
    <citation type="submission" date="2007-10" db="EMBL/GenBank/DDBJ databases">
        <title>Cloning and sequence analysis of the PmNHX1 gene encoding a Na+/H+ antiporter from salt-tolerant Plantago maritima.</title>
        <authorList>
            <person name="Zhang Y."/>
            <person name="Luo S."/>
            <person name="Yang F."/>
            <person name="Zhang Z."/>
            <person name="Yuan H."/>
        </authorList>
    </citation>
    <scope>NUCLEOTIDE SEQUENCE</scope>
</reference>
<keyword evidence="9 13" id="KW-0472">Membrane</keyword>
<comment type="catalytic activity">
    <reaction evidence="11">
        <text>Na(+)(in) + H(+)(out) = Na(+)(out) + H(+)(in)</text>
        <dbReference type="Rhea" id="RHEA:29419"/>
        <dbReference type="ChEBI" id="CHEBI:15378"/>
        <dbReference type="ChEBI" id="CHEBI:29101"/>
    </reaction>
</comment>
<evidence type="ECO:0000256" key="9">
    <source>
        <dbReference type="ARBA" id="ARBA00023136"/>
    </source>
</evidence>
<feature type="domain" description="Cation/H+ exchanger transmembrane" evidence="14">
    <location>
        <begin position="35"/>
        <end position="442"/>
    </location>
</feature>
<dbReference type="GO" id="GO:0098719">
    <property type="term" value="P:sodium ion import across plasma membrane"/>
    <property type="evidence" value="ECO:0007669"/>
    <property type="project" value="TreeGrafter"/>
</dbReference>
<keyword evidence="10" id="KW-0739">Sodium transport</keyword>
<feature type="transmembrane region" description="Helical" evidence="13">
    <location>
        <begin position="84"/>
        <end position="101"/>
    </location>
</feature>
<dbReference type="Gene3D" id="6.10.140.1330">
    <property type="match status" value="1"/>
</dbReference>
<evidence type="ECO:0000256" key="4">
    <source>
        <dbReference type="ARBA" id="ARBA00022692"/>
    </source>
</evidence>
<evidence type="ECO:0000256" key="12">
    <source>
        <dbReference type="ARBA" id="ARBA00047912"/>
    </source>
</evidence>
<dbReference type="GO" id="GO:0005886">
    <property type="term" value="C:plasma membrane"/>
    <property type="evidence" value="ECO:0007669"/>
    <property type="project" value="TreeGrafter"/>
</dbReference>